<feature type="domain" description="Reverse transcriptase Ty1/copia-type" evidence="1">
    <location>
        <begin position="105"/>
        <end position="149"/>
    </location>
</feature>
<dbReference type="PANTHER" id="PTHR11439">
    <property type="entry name" value="GAG-POL-RELATED RETROTRANSPOSON"/>
    <property type="match status" value="1"/>
</dbReference>
<dbReference type="CDD" id="cd09272">
    <property type="entry name" value="RNase_HI_RT_Ty1"/>
    <property type="match status" value="1"/>
</dbReference>
<dbReference type="InterPro" id="IPR013103">
    <property type="entry name" value="RVT_2"/>
</dbReference>
<gene>
    <name evidence="3" type="ORF">Tci_014786</name>
</gene>
<organism evidence="3">
    <name type="scientific">Tanacetum cinerariifolium</name>
    <name type="common">Dalmatian daisy</name>
    <name type="synonym">Chrysanthemum cinerariifolium</name>
    <dbReference type="NCBI Taxonomy" id="118510"/>
    <lineage>
        <taxon>Eukaryota</taxon>
        <taxon>Viridiplantae</taxon>
        <taxon>Streptophyta</taxon>
        <taxon>Embryophyta</taxon>
        <taxon>Tracheophyta</taxon>
        <taxon>Spermatophyta</taxon>
        <taxon>Magnoliopsida</taxon>
        <taxon>eudicotyledons</taxon>
        <taxon>Gunneridae</taxon>
        <taxon>Pentapetalae</taxon>
        <taxon>asterids</taxon>
        <taxon>campanulids</taxon>
        <taxon>Asterales</taxon>
        <taxon>Asteraceae</taxon>
        <taxon>Asteroideae</taxon>
        <taxon>Anthemideae</taxon>
        <taxon>Anthemidinae</taxon>
        <taxon>Tanacetum</taxon>
    </lineage>
</organism>
<sequence length="1009" mass="113532">MPSFANETFEDELSSLPNTLLPFNYNSSVSNTPDLTTLAPSDLNVSIQIPSVTVPNDNGPTQSRKSIRHASDFKVIPHSHIAFLANAFAATDPTSFLQAKTDDATVRVLIALVIAKHWPLHQLDVNNAFLHGYIDEEIYMLPPQGYDKAAKGQSKHDYSLFVKQKQGTFTAALVYVDDVLITRDSEAKIVYLKQALDKKFTINDLGIAKYILGIELCCTPTGTPLEDPSAYRKLVGRLLYLTMTRPDISYAIQHLSQFVSSCKDAYMKAATHLLRYLKGTISKGLFYPIQPHLQITGHSFVSWKTKKQPTVTRSSTEAKYRAMAATTLTELSDAFLCAQSASELWKEIAERYGQSNGPLVYQLERELSKITQGGLELMVRGFALVVIKRDIQLINVLKRLDILISTKEVMKMFKGKGGESNVSRYYASTSHPVTYLKNLIIMHLPDGSSKTVTMVGKVQLTPSLVLTNVFYVPNFQLNDLFGPYKQAAFNGAHYLFIIVDDNIRATWTYLVHSKEQIPSLLGDYILTATYLINKMLVKILDWKSLYESFYGKPPTYDHLRVIGCLCYATNVKPHKDKFENKGAKSVFIGYPVNQKGDKLYNWETKEVFLSRDVVFEEQVFPFKQLDIGPSQQSCPIYPVFDTHPLEETVIPNIPLPENTPTNHPDNNEPAVKHDFATPAKVNTVRTMPTYPLFSSSDFQNIPFRHVAFLANFFAVHEPTLYIQAIQHKGYVKAIEAALAALERNETWTVIELPPGETFTVVLVYVDDMLLTSNSQSEILNLKNSLDKKFTIKDLGLAKYFLGIELCKTDTGMHLNQRKYILDLLTDAGLTGAKPSPFPLPTQLKLSLDKGNPLKDAGVYRRLIWRLLYLTMTRPDISYAFQHLSQFVSAPKDAHMQAALHLLRYLKGTISKGLFYPVQPHLQMTRSSTEAEYRTMAATTCELLWLSFLLKDLLIQVKLPVALFCDNKSAQQITAFIPTHLQLADVMTKALGELQHTFLVDKLGLTEAPT</sequence>
<proteinExistence type="predicted"/>
<dbReference type="PANTHER" id="PTHR11439:SF522">
    <property type="entry name" value="REVERSE TRANSCRIPTASE TY1_COPIA-TYPE DOMAIN-CONTAINING PROTEIN"/>
    <property type="match status" value="1"/>
</dbReference>
<dbReference type="AlphaFoldDB" id="A0A6L2K087"/>
<dbReference type="Pfam" id="PF25597">
    <property type="entry name" value="SH3_retrovirus"/>
    <property type="match status" value="1"/>
</dbReference>
<feature type="domain" description="Retroviral polymerase SH3-like" evidence="2">
    <location>
        <begin position="564"/>
        <end position="624"/>
    </location>
</feature>
<protein>
    <recommendedName>
        <fullName evidence="4">Reverse transcriptase Ty1/copia-type domain-containing protein</fullName>
    </recommendedName>
</protein>
<dbReference type="EMBL" id="BKCJ010001619">
    <property type="protein sequence ID" value="GEU42808.1"/>
    <property type="molecule type" value="Genomic_DNA"/>
</dbReference>
<dbReference type="InterPro" id="IPR057670">
    <property type="entry name" value="SH3_retrovirus"/>
</dbReference>
<evidence type="ECO:0000313" key="3">
    <source>
        <dbReference type="EMBL" id="GEU42808.1"/>
    </source>
</evidence>
<evidence type="ECO:0000259" key="2">
    <source>
        <dbReference type="Pfam" id="PF25597"/>
    </source>
</evidence>
<reference evidence="3" key="1">
    <citation type="journal article" date="2019" name="Sci. Rep.">
        <title>Draft genome of Tanacetum cinerariifolium, the natural source of mosquito coil.</title>
        <authorList>
            <person name="Yamashiro T."/>
            <person name="Shiraishi A."/>
            <person name="Satake H."/>
            <person name="Nakayama K."/>
        </authorList>
    </citation>
    <scope>NUCLEOTIDE SEQUENCE</scope>
</reference>
<dbReference type="Pfam" id="PF07727">
    <property type="entry name" value="RVT_2"/>
    <property type="match status" value="2"/>
</dbReference>
<accession>A0A6L2K087</accession>
<evidence type="ECO:0000259" key="1">
    <source>
        <dbReference type="Pfam" id="PF07727"/>
    </source>
</evidence>
<evidence type="ECO:0008006" key="4">
    <source>
        <dbReference type="Google" id="ProtNLM"/>
    </source>
</evidence>
<dbReference type="InterPro" id="IPR043502">
    <property type="entry name" value="DNA/RNA_pol_sf"/>
</dbReference>
<feature type="domain" description="Reverse transcriptase Ty1/copia-type" evidence="1">
    <location>
        <begin position="755"/>
        <end position="838"/>
    </location>
</feature>
<comment type="caution">
    <text evidence="3">The sequence shown here is derived from an EMBL/GenBank/DDBJ whole genome shotgun (WGS) entry which is preliminary data.</text>
</comment>
<dbReference type="SUPFAM" id="SSF56672">
    <property type="entry name" value="DNA/RNA polymerases"/>
    <property type="match status" value="2"/>
</dbReference>
<name>A0A6L2K087_TANCI</name>